<dbReference type="EMBL" id="GBRH01230609">
    <property type="protein sequence ID" value="JAD67286.1"/>
    <property type="molecule type" value="Transcribed_RNA"/>
</dbReference>
<reference evidence="1" key="2">
    <citation type="journal article" date="2015" name="Data Brief">
        <title>Shoot transcriptome of the giant reed, Arundo donax.</title>
        <authorList>
            <person name="Barrero R.A."/>
            <person name="Guerrero F.D."/>
            <person name="Moolhuijzen P."/>
            <person name="Goolsby J.A."/>
            <person name="Tidwell J."/>
            <person name="Bellgard S.E."/>
            <person name="Bellgard M.I."/>
        </authorList>
    </citation>
    <scope>NUCLEOTIDE SEQUENCE</scope>
    <source>
        <tissue evidence="1">Shoot tissue taken approximately 20 cm above the soil surface</tissue>
    </source>
</reference>
<organism evidence="1">
    <name type="scientific">Arundo donax</name>
    <name type="common">Giant reed</name>
    <name type="synonym">Donax arundinaceus</name>
    <dbReference type="NCBI Taxonomy" id="35708"/>
    <lineage>
        <taxon>Eukaryota</taxon>
        <taxon>Viridiplantae</taxon>
        <taxon>Streptophyta</taxon>
        <taxon>Embryophyta</taxon>
        <taxon>Tracheophyta</taxon>
        <taxon>Spermatophyta</taxon>
        <taxon>Magnoliopsida</taxon>
        <taxon>Liliopsida</taxon>
        <taxon>Poales</taxon>
        <taxon>Poaceae</taxon>
        <taxon>PACMAD clade</taxon>
        <taxon>Arundinoideae</taxon>
        <taxon>Arundineae</taxon>
        <taxon>Arundo</taxon>
    </lineage>
</organism>
<sequence>MKPKKLVSQLPFHFEKQLLEAKAERNPLK</sequence>
<name>A0A0A9BVD4_ARUDO</name>
<proteinExistence type="predicted"/>
<protein>
    <submittedName>
        <fullName evidence="1">Uncharacterized protein</fullName>
    </submittedName>
</protein>
<evidence type="ECO:0000313" key="1">
    <source>
        <dbReference type="EMBL" id="JAD67286.1"/>
    </source>
</evidence>
<dbReference type="AlphaFoldDB" id="A0A0A9BVD4"/>
<reference evidence="1" key="1">
    <citation type="submission" date="2014-09" db="EMBL/GenBank/DDBJ databases">
        <authorList>
            <person name="Magalhaes I.L.F."/>
            <person name="Oliveira U."/>
            <person name="Santos F.R."/>
            <person name="Vidigal T.H.D.A."/>
            <person name="Brescovit A.D."/>
            <person name="Santos A.J."/>
        </authorList>
    </citation>
    <scope>NUCLEOTIDE SEQUENCE</scope>
    <source>
        <tissue evidence="1">Shoot tissue taken approximately 20 cm above the soil surface</tissue>
    </source>
</reference>
<accession>A0A0A9BVD4</accession>